<dbReference type="GO" id="GO:0006260">
    <property type="term" value="P:DNA replication"/>
    <property type="evidence" value="ECO:0007669"/>
    <property type="project" value="UniProtKB-KW"/>
</dbReference>
<dbReference type="Pfam" id="PF01336">
    <property type="entry name" value="tRNA_anti-codon"/>
    <property type="match status" value="1"/>
</dbReference>
<dbReference type="AlphaFoldDB" id="A0A9P7FWK5"/>
<evidence type="ECO:0000313" key="15">
    <source>
        <dbReference type="EMBL" id="KAG5636412.1"/>
    </source>
</evidence>
<dbReference type="InterPro" id="IPR013955">
    <property type="entry name" value="Rep_factor-A_C"/>
</dbReference>
<feature type="domain" description="Replication factor A C-terminal" evidence="13">
    <location>
        <begin position="445"/>
        <end position="588"/>
    </location>
</feature>
<evidence type="ECO:0000259" key="12">
    <source>
        <dbReference type="Pfam" id="PF04057"/>
    </source>
</evidence>
<evidence type="ECO:0000259" key="13">
    <source>
        <dbReference type="Pfam" id="PF08646"/>
    </source>
</evidence>
<evidence type="ECO:0000259" key="14">
    <source>
        <dbReference type="Pfam" id="PF16900"/>
    </source>
</evidence>
<protein>
    <recommendedName>
        <fullName evidence="9">Replication protein A subunit</fullName>
    </recommendedName>
</protein>
<dbReference type="GO" id="GO:0007004">
    <property type="term" value="P:telomere maintenance via telomerase"/>
    <property type="evidence" value="ECO:0007669"/>
    <property type="project" value="UniProtKB-ARBA"/>
</dbReference>
<dbReference type="GO" id="GO:0006281">
    <property type="term" value="P:DNA repair"/>
    <property type="evidence" value="ECO:0007669"/>
    <property type="project" value="InterPro"/>
</dbReference>
<dbReference type="FunFam" id="2.40.50.140:FF:000090">
    <property type="entry name" value="Replication protein A subunit"/>
    <property type="match status" value="1"/>
</dbReference>
<dbReference type="InterPro" id="IPR012340">
    <property type="entry name" value="NA-bd_OB-fold"/>
</dbReference>
<keyword evidence="3 9" id="KW-0235">DNA replication</keyword>
<evidence type="ECO:0000256" key="6">
    <source>
        <dbReference type="ARBA" id="ARBA00022833"/>
    </source>
</evidence>
<dbReference type="GO" id="GO:0006310">
    <property type="term" value="P:DNA recombination"/>
    <property type="evidence" value="ECO:0007669"/>
    <property type="project" value="InterPro"/>
</dbReference>
<reference evidence="15" key="2">
    <citation type="submission" date="2021-10" db="EMBL/GenBank/DDBJ databases">
        <title>Phylogenomics reveals ancestral predisposition of the termite-cultivated fungus Termitomyces towards a domesticated lifestyle.</title>
        <authorList>
            <person name="Auxier B."/>
            <person name="Grum-Grzhimaylo A."/>
            <person name="Cardenas M.E."/>
            <person name="Lodge J.D."/>
            <person name="Laessoe T."/>
            <person name="Pedersen O."/>
            <person name="Smith M.E."/>
            <person name="Kuyper T.W."/>
            <person name="Franco-Molano E.A."/>
            <person name="Baroni T.J."/>
            <person name="Aanen D.K."/>
        </authorList>
    </citation>
    <scope>NUCLEOTIDE SEQUENCE</scope>
    <source>
        <strain evidence="15">D49</strain>
    </source>
</reference>
<evidence type="ECO:0000256" key="1">
    <source>
        <dbReference type="ARBA" id="ARBA00004123"/>
    </source>
</evidence>
<proteinExistence type="inferred from homology"/>
<sequence length="599" mass="66506">MVQLTAGCCYRLSQASPDDEELFNGPHTVQFLSIKKVNAVNPGGVDRFRIIMSDGINFLQAMLATQLNGMVNDQTIGKHTIAVIEKLTCNYVQEKRLIIILALRVLETTAEKIGEPKPIIESADPPQNIPSVPTPAPVAASSSLKSSFQHQQSNNPAPPTRAGRGSIFPIEGLSPYQNNWTIKARVTQKSDIKTWSNARGEGKLFNVTLMDETGEIRGTGFNLAVDELYPKLEEGKVYYISKARVNLAKKKFSNLTNDYELSFERNTEVEECHEVTNLPMVKYHFVQLSGLEELPKDSICDVIAIVKEVAPLSEIISKQTSKAITKRELTLVDQSGYSVRITLWGKQAEQYNAEDSPVIAFKGVKVGDFGGRSLSMYSSSTMAVNPDIEECFALRGWFDSIGAAQSFQAHANTGGGMMSGFKRAEMRSIQEVKEAQLGQQDKADYFSMRGTIMHIKADNICYPACPTAGCSKKVIDVNGSWRCEKCNKSFDAPEYRYIMSLAVADWSGQAWLQGFNDVGVAVFGMPANDLVEIRDNNEAKFNVILHKANCTTYNFACRAKQDEYNGTMRTRYGISSISPLNYKEEAMALRDQLQSNWAR</sequence>
<dbReference type="CDD" id="cd04475">
    <property type="entry name" value="RPA1_DBD_B"/>
    <property type="match status" value="1"/>
</dbReference>
<dbReference type="Pfam" id="PF04057">
    <property type="entry name" value="Rep-A_N"/>
    <property type="match status" value="1"/>
</dbReference>
<dbReference type="FunFam" id="2.40.50.140:FF:000064">
    <property type="entry name" value="Replication protein A subunit"/>
    <property type="match status" value="1"/>
</dbReference>
<dbReference type="CDD" id="cd04477">
    <property type="entry name" value="RPA1N"/>
    <property type="match status" value="1"/>
</dbReference>
<reference evidence="15" key="1">
    <citation type="submission" date="2021-02" db="EMBL/GenBank/DDBJ databases">
        <authorList>
            <person name="Nieuwenhuis M."/>
            <person name="Van De Peppel L.J.J."/>
        </authorList>
    </citation>
    <scope>NUCLEOTIDE SEQUENCE</scope>
    <source>
        <strain evidence="15">D49</strain>
    </source>
</reference>
<evidence type="ECO:0000256" key="3">
    <source>
        <dbReference type="ARBA" id="ARBA00022705"/>
    </source>
</evidence>
<organism evidence="15 16">
    <name type="scientific">Sphagnurus paluster</name>
    <dbReference type="NCBI Taxonomy" id="117069"/>
    <lineage>
        <taxon>Eukaryota</taxon>
        <taxon>Fungi</taxon>
        <taxon>Dikarya</taxon>
        <taxon>Basidiomycota</taxon>
        <taxon>Agaricomycotina</taxon>
        <taxon>Agaricomycetes</taxon>
        <taxon>Agaricomycetidae</taxon>
        <taxon>Agaricales</taxon>
        <taxon>Tricholomatineae</taxon>
        <taxon>Lyophyllaceae</taxon>
        <taxon>Sphagnurus</taxon>
    </lineage>
</organism>
<dbReference type="NCBIfam" id="TIGR00617">
    <property type="entry name" value="rpa1"/>
    <property type="match status" value="1"/>
</dbReference>
<evidence type="ECO:0000256" key="5">
    <source>
        <dbReference type="ARBA" id="ARBA00022771"/>
    </source>
</evidence>
<dbReference type="GO" id="GO:0000781">
    <property type="term" value="C:chromosome, telomeric region"/>
    <property type="evidence" value="ECO:0007669"/>
    <property type="project" value="UniProtKB-ARBA"/>
</dbReference>
<dbReference type="InterPro" id="IPR031657">
    <property type="entry name" value="REPA_OB_2"/>
</dbReference>
<feature type="compositionally biased region" description="Polar residues" evidence="10">
    <location>
        <begin position="144"/>
        <end position="155"/>
    </location>
</feature>
<comment type="function">
    <text evidence="9">As part of the replication protein A (RPA/RP-A), a single-stranded DNA-binding heterotrimeric complex, may play an essential role in DNA replication, recombination and repair. Binds and stabilizes single-stranded DNA intermediates, preventing complementary DNA reannealing and recruiting different proteins involved in DNA metabolism.</text>
</comment>
<dbReference type="Gene3D" id="2.40.50.140">
    <property type="entry name" value="Nucleic acid-binding proteins"/>
    <property type="match status" value="4"/>
</dbReference>
<keyword evidence="6 9" id="KW-0862">Zinc</keyword>
<keyword evidence="7 9" id="KW-0238">DNA-binding</keyword>
<feature type="domain" description="Replication factor-A protein 1 N-terminal" evidence="12">
    <location>
        <begin position="27"/>
        <end position="107"/>
    </location>
</feature>
<dbReference type="Proteomes" id="UP000717328">
    <property type="component" value="Unassembled WGS sequence"/>
</dbReference>
<dbReference type="InterPro" id="IPR004365">
    <property type="entry name" value="NA-bd_OB_tRNA"/>
</dbReference>
<keyword evidence="8 9" id="KW-0539">Nucleus</keyword>
<feature type="domain" description="Replication protein A OB" evidence="14">
    <location>
        <begin position="289"/>
        <end position="385"/>
    </location>
</feature>
<accession>A0A9P7FWK5</accession>
<feature type="region of interest" description="Disordered" evidence="10">
    <location>
        <begin position="117"/>
        <end position="168"/>
    </location>
</feature>
<comment type="subunit">
    <text evidence="9">Component of the heterotrimeric canonical replication protein A complex (RPA).</text>
</comment>
<comment type="caution">
    <text evidence="15">The sequence shown here is derived from an EMBL/GenBank/DDBJ whole genome shotgun (WGS) entry which is preliminary data.</text>
</comment>
<keyword evidence="4 9" id="KW-0479">Metal-binding</keyword>
<dbReference type="OrthoDB" id="1751331at2759"/>
<dbReference type="GO" id="GO:0003677">
    <property type="term" value="F:DNA binding"/>
    <property type="evidence" value="ECO:0007669"/>
    <property type="project" value="UniProtKB-KW"/>
</dbReference>
<dbReference type="InterPro" id="IPR047192">
    <property type="entry name" value="Euk_RPA1_DBD_C"/>
</dbReference>
<evidence type="ECO:0000256" key="9">
    <source>
        <dbReference type="RuleBase" id="RU364130"/>
    </source>
</evidence>
<dbReference type="PANTHER" id="PTHR47165:SF4">
    <property type="entry name" value="OS03G0429900 PROTEIN"/>
    <property type="match status" value="1"/>
</dbReference>
<dbReference type="GO" id="GO:0005662">
    <property type="term" value="C:DNA replication factor A complex"/>
    <property type="evidence" value="ECO:0007669"/>
    <property type="project" value="UniProtKB-ARBA"/>
</dbReference>
<evidence type="ECO:0000313" key="16">
    <source>
        <dbReference type="Proteomes" id="UP000717328"/>
    </source>
</evidence>
<comment type="similarity">
    <text evidence="2 9">Belongs to the replication factor A protein 1 family.</text>
</comment>
<dbReference type="Pfam" id="PF16900">
    <property type="entry name" value="REPA_OB_2"/>
    <property type="match status" value="1"/>
</dbReference>
<comment type="subcellular location">
    <subcellularLocation>
        <location evidence="1 9">Nucleus</location>
    </subcellularLocation>
</comment>
<evidence type="ECO:0000256" key="2">
    <source>
        <dbReference type="ARBA" id="ARBA00005690"/>
    </source>
</evidence>
<dbReference type="SUPFAM" id="SSF50249">
    <property type="entry name" value="Nucleic acid-binding proteins"/>
    <property type="match status" value="4"/>
</dbReference>
<keyword evidence="16" id="KW-1185">Reference proteome</keyword>
<evidence type="ECO:0000256" key="8">
    <source>
        <dbReference type="ARBA" id="ARBA00023242"/>
    </source>
</evidence>
<evidence type="ECO:0000256" key="7">
    <source>
        <dbReference type="ARBA" id="ARBA00023125"/>
    </source>
</evidence>
<dbReference type="EMBL" id="JABCKI010005937">
    <property type="protein sequence ID" value="KAG5636412.1"/>
    <property type="molecule type" value="Genomic_DNA"/>
</dbReference>
<dbReference type="InterPro" id="IPR007199">
    <property type="entry name" value="Rep_factor-A_N"/>
</dbReference>
<gene>
    <name evidence="15" type="ORF">H0H81_008152</name>
</gene>
<dbReference type="Pfam" id="PF08646">
    <property type="entry name" value="Rep_fac-A_C"/>
    <property type="match status" value="1"/>
</dbReference>
<keyword evidence="5 9" id="KW-0863">Zinc-finger</keyword>
<feature type="domain" description="OB" evidence="11">
    <location>
        <begin position="180"/>
        <end position="259"/>
    </location>
</feature>
<evidence type="ECO:0000259" key="11">
    <source>
        <dbReference type="Pfam" id="PF01336"/>
    </source>
</evidence>
<evidence type="ECO:0000256" key="10">
    <source>
        <dbReference type="SAM" id="MobiDB-lite"/>
    </source>
</evidence>
<dbReference type="CDD" id="cd04476">
    <property type="entry name" value="RPA1_DBD_C"/>
    <property type="match status" value="1"/>
</dbReference>
<dbReference type="GO" id="GO:0008270">
    <property type="term" value="F:zinc ion binding"/>
    <property type="evidence" value="ECO:0007669"/>
    <property type="project" value="UniProtKB-KW"/>
</dbReference>
<dbReference type="PANTHER" id="PTHR47165">
    <property type="entry name" value="OS03G0429900 PROTEIN"/>
    <property type="match status" value="1"/>
</dbReference>
<dbReference type="FunFam" id="2.40.50.140:FF:000041">
    <property type="entry name" value="Replication protein A subunit"/>
    <property type="match status" value="1"/>
</dbReference>
<evidence type="ECO:0000256" key="4">
    <source>
        <dbReference type="ARBA" id="ARBA00022723"/>
    </source>
</evidence>
<name>A0A9P7FWK5_9AGAR</name>
<dbReference type="CDD" id="cd04474">
    <property type="entry name" value="RPA1_DBD_A"/>
    <property type="match status" value="1"/>
</dbReference>
<dbReference type="InterPro" id="IPR004591">
    <property type="entry name" value="Rfa1"/>
</dbReference>